<dbReference type="InterPro" id="IPR011992">
    <property type="entry name" value="EF-hand-dom_pair"/>
</dbReference>
<evidence type="ECO:0000256" key="1">
    <source>
        <dbReference type="ARBA" id="ARBA00022723"/>
    </source>
</evidence>
<dbReference type="InterPro" id="IPR018247">
    <property type="entry name" value="EF_Hand_1_Ca_BS"/>
</dbReference>
<evidence type="ECO:0000256" key="2">
    <source>
        <dbReference type="ARBA" id="ARBA00022737"/>
    </source>
</evidence>
<dbReference type="OrthoDB" id="5470953at2"/>
<dbReference type="PANTHER" id="PTHR10827:SF98">
    <property type="entry name" value="45 KDA CALCIUM-BINDING PROTEIN"/>
    <property type="match status" value="1"/>
</dbReference>
<dbReference type="PROSITE" id="PS00018">
    <property type="entry name" value="EF_HAND_1"/>
    <property type="match status" value="2"/>
</dbReference>
<dbReference type="SUPFAM" id="SSF47473">
    <property type="entry name" value="EF-hand"/>
    <property type="match status" value="1"/>
</dbReference>
<dbReference type="Proteomes" id="UP000193207">
    <property type="component" value="Unassembled WGS sequence"/>
</dbReference>
<dbReference type="SMART" id="SM00054">
    <property type="entry name" value="EFh"/>
    <property type="match status" value="3"/>
</dbReference>
<dbReference type="RefSeq" id="WP_085815962.1">
    <property type="nucleotide sequence ID" value="NZ_FWFU01000001.1"/>
</dbReference>
<dbReference type="PANTHER" id="PTHR10827">
    <property type="entry name" value="RETICULOCALBIN"/>
    <property type="match status" value="1"/>
</dbReference>
<dbReference type="Gene3D" id="1.10.238.10">
    <property type="entry name" value="EF-hand"/>
    <property type="match status" value="2"/>
</dbReference>
<dbReference type="AlphaFoldDB" id="A0A1X6Y8E9"/>
<dbReference type="InterPro" id="IPR002048">
    <property type="entry name" value="EF_hand_dom"/>
</dbReference>
<evidence type="ECO:0000313" key="6">
    <source>
        <dbReference type="EMBL" id="SLN13389.1"/>
    </source>
</evidence>
<protein>
    <submittedName>
        <fullName evidence="6">Transaldolase/EF-hand domain-containing protein</fullName>
    </submittedName>
</protein>
<feature type="chain" id="PRO_5012959509" evidence="4">
    <location>
        <begin position="25"/>
        <end position="192"/>
    </location>
</feature>
<gene>
    <name evidence="6" type="ORF">ROH8110_00233</name>
</gene>
<keyword evidence="4" id="KW-0732">Signal</keyword>
<evidence type="ECO:0000313" key="7">
    <source>
        <dbReference type="Proteomes" id="UP000193207"/>
    </source>
</evidence>
<dbReference type="PROSITE" id="PS50222">
    <property type="entry name" value="EF_HAND_2"/>
    <property type="match status" value="2"/>
</dbReference>
<evidence type="ECO:0000256" key="3">
    <source>
        <dbReference type="SAM" id="MobiDB-lite"/>
    </source>
</evidence>
<proteinExistence type="predicted"/>
<name>A0A1X6Y8E9_9RHOB</name>
<feature type="compositionally biased region" description="Basic and acidic residues" evidence="3">
    <location>
        <begin position="148"/>
        <end position="161"/>
    </location>
</feature>
<dbReference type="EMBL" id="FWFU01000001">
    <property type="protein sequence ID" value="SLN13389.1"/>
    <property type="molecule type" value="Genomic_DNA"/>
</dbReference>
<accession>A0A1X6Y8E9</accession>
<organism evidence="6 7">
    <name type="scientific">Roseovarius halotolerans</name>
    <dbReference type="NCBI Taxonomy" id="505353"/>
    <lineage>
        <taxon>Bacteria</taxon>
        <taxon>Pseudomonadati</taxon>
        <taxon>Pseudomonadota</taxon>
        <taxon>Alphaproteobacteria</taxon>
        <taxon>Rhodobacterales</taxon>
        <taxon>Roseobacteraceae</taxon>
        <taxon>Roseovarius</taxon>
    </lineage>
</organism>
<feature type="region of interest" description="Disordered" evidence="3">
    <location>
        <begin position="148"/>
        <end position="192"/>
    </location>
</feature>
<feature type="domain" description="EF-hand" evidence="5">
    <location>
        <begin position="57"/>
        <end position="92"/>
    </location>
</feature>
<evidence type="ECO:0000256" key="4">
    <source>
        <dbReference type="SAM" id="SignalP"/>
    </source>
</evidence>
<keyword evidence="7" id="KW-1185">Reference proteome</keyword>
<evidence type="ECO:0000259" key="5">
    <source>
        <dbReference type="PROSITE" id="PS50222"/>
    </source>
</evidence>
<dbReference type="GO" id="GO:0005509">
    <property type="term" value="F:calcium ion binding"/>
    <property type="evidence" value="ECO:0007669"/>
    <property type="project" value="InterPro"/>
</dbReference>
<reference evidence="6 7" key="1">
    <citation type="submission" date="2017-03" db="EMBL/GenBank/DDBJ databases">
        <authorList>
            <person name="Afonso C.L."/>
            <person name="Miller P.J."/>
            <person name="Scott M.A."/>
            <person name="Spackman E."/>
            <person name="Goraichik I."/>
            <person name="Dimitrov K.M."/>
            <person name="Suarez D.L."/>
            <person name="Swayne D.E."/>
        </authorList>
    </citation>
    <scope>NUCLEOTIDE SEQUENCE [LARGE SCALE GENOMIC DNA]</scope>
    <source>
        <strain evidence="6 7">CECT 8110</strain>
    </source>
</reference>
<sequence length="192" mass="20061">MKPAYYITGVAAALVIATSGALYAQQGQGGGMARGQGPMFDFEELDANGDGAITAEEMTARAESRFNAADANGDGKLTSDEMADQMRAMMADRMTARAQAMIESRDSDGDGMLSADEMRAGGMDRMFARLDSDGDGKVSAEEFDAIGDRRGGRMGKSDKGWGHARHGAMDCGGCSQGDMPCGKSGAKSKSQN</sequence>
<dbReference type="Pfam" id="PF13202">
    <property type="entry name" value="EF-hand_5"/>
    <property type="match status" value="4"/>
</dbReference>
<keyword evidence="2" id="KW-0677">Repeat</keyword>
<feature type="signal peptide" evidence="4">
    <location>
        <begin position="1"/>
        <end position="24"/>
    </location>
</feature>
<keyword evidence="1" id="KW-0479">Metal-binding</keyword>
<feature type="domain" description="EF-hand" evidence="5">
    <location>
        <begin position="118"/>
        <end position="153"/>
    </location>
</feature>